<keyword evidence="1" id="KW-0143">Chaperone</keyword>
<dbReference type="GO" id="GO:0051082">
    <property type="term" value="F:unfolded protein binding"/>
    <property type="evidence" value="ECO:0007669"/>
    <property type="project" value="InterPro"/>
</dbReference>
<dbReference type="PRINTS" id="PR00625">
    <property type="entry name" value="JDOMAIN"/>
</dbReference>
<keyword evidence="4" id="KW-1185">Reference proteome</keyword>
<proteinExistence type="predicted"/>
<dbReference type="SUPFAM" id="SSF49493">
    <property type="entry name" value="HSP40/DnaJ peptide-binding domain"/>
    <property type="match status" value="2"/>
</dbReference>
<dbReference type="RefSeq" id="WP_188359532.1">
    <property type="nucleotide sequence ID" value="NZ_BMDC01000002.1"/>
</dbReference>
<dbReference type="EMBL" id="BMDC01000002">
    <property type="protein sequence ID" value="GGH62460.1"/>
    <property type="molecule type" value="Genomic_DNA"/>
</dbReference>
<dbReference type="GO" id="GO:0005737">
    <property type="term" value="C:cytoplasm"/>
    <property type="evidence" value="ECO:0007669"/>
    <property type="project" value="TreeGrafter"/>
</dbReference>
<reference evidence="3 4" key="1">
    <citation type="journal article" date="2014" name="Int. J. Syst. Evol. Microbiol.">
        <title>Complete genome sequence of Corynebacterium casei LMG S-19264T (=DSM 44701T), isolated from a smear-ripened cheese.</title>
        <authorList>
            <consortium name="US DOE Joint Genome Institute (JGI-PGF)"/>
            <person name="Walter F."/>
            <person name="Albersmeier A."/>
            <person name="Kalinowski J."/>
            <person name="Ruckert C."/>
        </authorList>
    </citation>
    <scope>NUCLEOTIDE SEQUENCE [LARGE SCALE GENOMIC DNA]</scope>
    <source>
        <strain evidence="3 4">CCM 8669</strain>
    </source>
</reference>
<feature type="domain" description="J" evidence="2">
    <location>
        <begin position="10"/>
        <end position="75"/>
    </location>
</feature>
<dbReference type="CDD" id="cd10747">
    <property type="entry name" value="DnaJ_C"/>
    <property type="match status" value="1"/>
</dbReference>
<sequence>MASENWLHQDFYKVLGVSESASEADIKKAYRKLARQYHPDQHPGDEAAEKKFKEIAEAYDVLSDKKQREEYDQIRKYGASAFAGGAGGGFGGAGGFSGGFPGGAGGFSAGGQNINIEDLLGGMFGGGGFGGGRGFSAGGFGGGGFPGGAGGFGTQPQPKGSDINANVRISFTQSFTGAAVSVTKPDGSQTKIKVPAGVKDGQKIKLRGKGQSGPGGAGDLIVHVFVDKHSVYERDGDDLIVHYPVSLAEAVEGTILEVPTPGAEKPVKLRLAAGAASGQKLRAKGKGFKTKKHTGNLIVIPEVQVPTNLSDDAAAALAEFVKRAPQDDVRADFARKAAQ</sequence>
<dbReference type="SUPFAM" id="SSF46565">
    <property type="entry name" value="Chaperone J-domain"/>
    <property type="match status" value="1"/>
</dbReference>
<dbReference type="InterPro" id="IPR002939">
    <property type="entry name" value="DnaJ_C"/>
</dbReference>
<dbReference type="SMART" id="SM00271">
    <property type="entry name" value="DnaJ"/>
    <property type="match status" value="1"/>
</dbReference>
<dbReference type="PROSITE" id="PS00636">
    <property type="entry name" value="DNAJ_1"/>
    <property type="match status" value="1"/>
</dbReference>
<dbReference type="Gene3D" id="2.60.260.20">
    <property type="entry name" value="Urease metallochaperone UreE, N-terminal domain"/>
    <property type="match status" value="2"/>
</dbReference>
<dbReference type="Proteomes" id="UP000600171">
    <property type="component" value="Unassembled WGS sequence"/>
</dbReference>
<dbReference type="InterPro" id="IPR036869">
    <property type="entry name" value="J_dom_sf"/>
</dbReference>
<dbReference type="Gene3D" id="1.10.287.110">
    <property type="entry name" value="DnaJ domain"/>
    <property type="match status" value="1"/>
</dbReference>
<evidence type="ECO:0000256" key="1">
    <source>
        <dbReference type="ARBA" id="ARBA00023186"/>
    </source>
</evidence>
<evidence type="ECO:0000313" key="3">
    <source>
        <dbReference type="EMBL" id="GGH62460.1"/>
    </source>
</evidence>
<dbReference type="InterPro" id="IPR001623">
    <property type="entry name" value="DnaJ_domain"/>
</dbReference>
<name>A0A917IU07_9MICC</name>
<comment type="caution">
    <text evidence="3">The sequence shown here is derived from an EMBL/GenBank/DDBJ whole genome shotgun (WGS) entry which is preliminary data.</text>
</comment>
<gene>
    <name evidence="3" type="ORF">GCM10007359_12690</name>
</gene>
<dbReference type="Pfam" id="PF01556">
    <property type="entry name" value="DnaJ_C"/>
    <property type="match status" value="1"/>
</dbReference>
<dbReference type="InterPro" id="IPR018253">
    <property type="entry name" value="DnaJ_domain_CS"/>
</dbReference>
<dbReference type="CDD" id="cd06257">
    <property type="entry name" value="DnaJ"/>
    <property type="match status" value="1"/>
</dbReference>
<dbReference type="PANTHER" id="PTHR43096:SF52">
    <property type="entry name" value="DNAJ HOMOLOG 1, MITOCHONDRIAL-RELATED"/>
    <property type="match status" value="1"/>
</dbReference>
<dbReference type="InterPro" id="IPR008971">
    <property type="entry name" value="HSP40/DnaJ_pept-bd"/>
</dbReference>
<dbReference type="Pfam" id="PF00226">
    <property type="entry name" value="DnaJ"/>
    <property type="match status" value="1"/>
</dbReference>
<dbReference type="GO" id="GO:0042026">
    <property type="term" value="P:protein refolding"/>
    <property type="evidence" value="ECO:0007669"/>
    <property type="project" value="TreeGrafter"/>
</dbReference>
<protein>
    <submittedName>
        <fullName evidence="3">Molecular chaperone DnaJ</fullName>
    </submittedName>
</protein>
<evidence type="ECO:0000313" key="4">
    <source>
        <dbReference type="Proteomes" id="UP000600171"/>
    </source>
</evidence>
<accession>A0A917IU07</accession>
<dbReference type="PROSITE" id="PS50076">
    <property type="entry name" value="DNAJ_2"/>
    <property type="match status" value="1"/>
</dbReference>
<organism evidence="3 4">
    <name type="scientific">Rothia aerolata</name>
    <dbReference type="NCBI Taxonomy" id="1812262"/>
    <lineage>
        <taxon>Bacteria</taxon>
        <taxon>Bacillati</taxon>
        <taxon>Actinomycetota</taxon>
        <taxon>Actinomycetes</taxon>
        <taxon>Micrococcales</taxon>
        <taxon>Micrococcaceae</taxon>
        <taxon>Rothia</taxon>
    </lineage>
</organism>
<dbReference type="PANTHER" id="PTHR43096">
    <property type="entry name" value="DNAJ HOMOLOG 1, MITOCHONDRIAL-RELATED"/>
    <property type="match status" value="1"/>
</dbReference>
<evidence type="ECO:0000259" key="2">
    <source>
        <dbReference type="PROSITE" id="PS50076"/>
    </source>
</evidence>
<dbReference type="AlphaFoldDB" id="A0A917IU07"/>